<name>A0ABD6QUE7_MYCFO</name>
<proteinExistence type="predicted"/>
<evidence type="ECO:0000313" key="2">
    <source>
        <dbReference type="Proteomes" id="UP000187001"/>
    </source>
</evidence>
<dbReference type="AlphaFoldDB" id="A0ABD6QUE7"/>
<dbReference type="EMBL" id="MBER01000010">
    <property type="protein sequence ID" value="OMC51912.1"/>
    <property type="molecule type" value="Genomic_DNA"/>
</dbReference>
<comment type="caution">
    <text evidence="1">The sequence shown here is derived from an EMBL/GenBank/DDBJ whole genome shotgun (WGS) entry which is preliminary data.</text>
</comment>
<organism evidence="1 2">
    <name type="scientific">Mycolicibacterium fortuitum</name>
    <name type="common">Mycobacterium fortuitum</name>
    <dbReference type="NCBI Taxonomy" id="1766"/>
    <lineage>
        <taxon>Bacteria</taxon>
        <taxon>Bacillati</taxon>
        <taxon>Actinomycetota</taxon>
        <taxon>Actinomycetes</taxon>
        <taxon>Mycobacteriales</taxon>
        <taxon>Mycobacteriaceae</taxon>
        <taxon>Mycolicibacterium</taxon>
    </lineage>
</organism>
<reference evidence="1 2" key="1">
    <citation type="submission" date="2016-07" db="EMBL/GenBank/DDBJ databases">
        <authorList>
            <person name="Sutton G."/>
            <person name="Brinkac L."/>
            <person name="Sanka R."/>
            <person name="Adams M."/>
            <person name="Lau E."/>
            <person name="Kumar A."/>
            <person name="Macaden R."/>
        </authorList>
    </citation>
    <scope>NUCLEOTIDE SEQUENCE [LARGE SCALE GENOMIC DNA]</scope>
    <source>
        <strain evidence="1 2">GA-0871</strain>
    </source>
</reference>
<gene>
    <name evidence="1" type="ORF">A5742_17390</name>
</gene>
<dbReference type="RefSeq" id="WP_076202624.1">
    <property type="nucleotide sequence ID" value="NZ_MBER01000010.1"/>
</dbReference>
<evidence type="ECO:0000313" key="1">
    <source>
        <dbReference type="EMBL" id="OMC51912.1"/>
    </source>
</evidence>
<protein>
    <recommendedName>
        <fullName evidence="3">IrrE N-terminal-like domain-containing protein</fullName>
    </recommendedName>
</protein>
<evidence type="ECO:0008006" key="3">
    <source>
        <dbReference type="Google" id="ProtNLM"/>
    </source>
</evidence>
<sequence>MLPRMPYEQGLTDWRVYSAEQAVGADEQLDVAQAQRLIDEAAAAPWWRTWFPHAPAVAVVEGGQLHPEQGLISSFAYPDRHPMPEKWTISLHPEMTSTRVVLHELAHCLAPSLYSTGEKFGCGTPYPPSRHRHHGPYFAATLQVITDQVFGHRDAGELAGALRHFEAPTAELEDLRAELAKQPALHKELQEMYDESRRSYEARRTAYVDRHGEEPPEPWIPPWHWGFNLRMRRRDYHRSAGGRLLSQKRLAEIVSVVHPCTVRHIAKLEDSAARPDDPGQLKRAMTVAIHLGFDPIWARYVLRLTRWDCGDVTLEEARILNPAWADLVEHMNELVQQMPPRWYVEGAR</sequence>
<accession>A0ABD6QUE7</accession>
<dbReference type="Proteomes" id="UP000187001">
    <property type="component" value="Unassembled WGS sequence"/>
</dbReference>